<feature type="compositionally biased region" description="Pro residues" evidence="4">
    <location>
        <begin position="10"/>
        <end position="29"/>
    </location>
</feature>
<dbReference type="InterPro" id="IPR045851">
    <property type="entry name" value="AMP-bd_C_sf"/>
</dbReference>
<dbReference type="SUPFAM" id="SSF52777">
    <property type="entry name" value="CoA-dependent acyltransferases"/>
    <property type="match status" value="4"/>
</dbReference>
<dbReference type="InterPro" id="IPR042099">
    <property type="entry name" value="ANL_N_sf"/>
</dbReference>
<dbReference type="CDD" id="cd19531">
    <property type="entry name" value="LCL_NRPS-like"/>
    <property type="match status" value="1"/>
</dbReference>
<dbReference type="NCBIfam" id="TIGR01733">
    <property type="entry name" value="AA-adenyl-dom"/>
    <property type="match status" value="1"/>
</dbReference>
<dbReference type="PROSITE" id="PS50075">
    <property type="entry name" value="CARRIER"/>
    <property type="match status" value="1"/>
</dbReference>
<dbReference type="Pfam" id="PF00668">
    <property type="entry name" value="Condensation"/>
    <property type="match status" value="2"/>
</dbReference>
<evidence type="ECO:0000313" key="7">
    <source>
        <dbReference type="Proteomes" id="UP001589716"/>
    </source>
</evidence>
<keyword evidence="3" id="KW-0597">Phosphoprotein</keyword>
<dbReference type="Pfam" id="PF00501">
    <property type="entry name" value="AMP-binding"/>
    <property type="match status" value="1"/>
</dbReference>
<evidence type="ECO:0000313" key="6">
    <source>
        <dbReference type="EMBL" id="MFB9557086.1"/>
    </source>
</evidence>
<dbReference type="PROSITE" id="PS00012">
    <property type="entry name" value="PHOSPHOPANTETHEINE"/>
    <property type="match status" value="1"/>
</dbReference>
<dbReference type="RefSeq" id="WP_345484323.1">
    <property type="nucleotide sequence ID" value="NZ_BAAAWU010000001.1"/>
</dbReference>
<dbReference type="InterPro" id="IPR036736">
    <property type="entry name" value="ACP-like_sf"/>
</dbReference>
<dbReference type="SUPFAM" id="SSF56801">
    <property type="entry name" value="Acetyl-CoA synthetase-like"/>
    <property type="match status" value="1"/>
</dbReference>
<name>A0ABV5QWR3_9ACTN</name>
<dbReference type="Gene3D" id="1.10.1200.10">
    <property type="entry name" value="ACP-like"/>
    <property type="match status" value="1"/>
</dbReference>
<dbReference type="Pfam" id="PF00550">
    <property type="entry name" value="PP-binding"/>
    <property type="match status" value="1"/>
</dbReference>
<dbReference type="Pfam" id="PF13193">
    <property type="entry name" value="AMP-binding_C"/>
    <property type="match status" value="1"/>
</dbReference>
<accession>A0ABV5QWR3</accession>
<feature type="compositionally biased region" description="Pro residues" evidence="4">
    <location>
        <begin position="45"/>
        <end position="55"/>
    </location>
</feature>
<evidence type="ECO:0000256" key="4">
    <source>
        <dbReference type="SAM" id="MobiDB-lite"/>
    </source>
</evidence>
<dbReference type="PANTHER" id="PTHR45527:SF1">
    <property type="entry name" value="FATTY ACID SYNTHASE"/>
    <property type="match status" value="1"/>
</dbReference>
<feature type="region of interest" description="Disordered" evidence="4">
    <location>
        <begin position="1"/>
        <end position="62"/>
    </location>
</feature>
<organism evidence="6 7">
    <name type="scientific">Streptomyces roseoviridis</name>
    <dbReference type="NCBI Taxonomy" id="67361"/>
    <lineage>
        <taxon>Bacteria</taxon>
        <taxon>Bacillati</taxon>
        <taxon>Actinomycetota</taxon>
        <taxon>Actinomycetes</taxon>
        <taxon>Kitasatosporales</taxon>
        <taxon>Streptomycetaceae</taxon>
        <taxon>Streptomyces</taxon>
    </lineage>
</organism>
<feature type="compositionally biased region" description="Low complexity" evidence="4">
    <location>
        <begin position="30"/>
        <end position="44"/>
    </location>
</feature>
<dbReference type="Proteomes" id="UP001589716">
    <property type="component" value="Unassembled WGS sequence"/>
</dbReference>
<reference evidence="6 7" key="1">
    <citation type="submission" date="2024-09" db="EMBL/GenBank/DDBJ databases">
        <authorList>
            <person name="Sun Q."/>
            <person name="Mori K."/>
        </authorList>
    </citation>
    <scope>NUCLEOTIDE SEQUENCE [LARGE SCALE GENOMIC DNA]</scope>
    <source>
        <strain evidence="6 7">JCM 4414</strain>
    </source>
</reference>
<dbReference type="Gene3D" id="3.30.300.30">
    <property type="match status" value="1"/>
</dbReference>
<sequence>MSPSADLPAAPLPAAPAAPPVAPPAPDPATAPAGPSADLTATPEPAAPPEPPGPADPVRTAPLSGLQRGLWFLDRWNPRDATYTTPWTYDVTGPLDLTLLQRALDGVAGRHEVLRTTFALDADGPRQHVHRTLALPLAVTDLRGLPESERAEHAERLIAERAAEPFDLSTGPLLRAEAFRLADERTTLLFAVHHIVWDGWSADLFERELAEHYAALLEHRATDLPALTLQYADWAEEGRHTSYEEHLAHWKRTLDGAPTLLELPGDRPRPAERGRHGATEPFDLLPGTAARVRALAEQEGVTPYTVQLAAFALLMGRWTGADDLLVGTPVTTRDRPELADLLGYFVNLLPLRVRLAPGTTFRGLLADIQDGAFDAFGHLDVPFDQLVDLLGTTRTPQHPPLVQVVFGAHGEQRAPLPLGTATAERTVRSNGTSKFDLTWSVFEDADGGELRGEAEYSTDLFDPGTVRRLAADYAALLDAALAEPDATVLRLTSAAPPPRPARLDPGHCLHHLFERAADAHGDRPAVSDPDGTLSYAELDRRANRLAHALLAHGVRPGDRVGLLLERTAAVPVAILAVLKTGAAYVPVDLAAPADRAALVFGDTAVTLVLTDRPDRAPDGSWHTLDLVARAEEIAARPAVRPPAAGRPGDLAYLIFTSGSTGRPKGVAVAHEHVSRLLDSGRDHFGFGPDTVWTLFHSYAFDWTVWELWGALLHGGRLAVVPYLTSRSPDDFAALLDEERVTHLCLTPSALRQLEPALRRRPRALPALRRIMLGGEALDPGVVQRWYDLDPLPPARLCNLYGITETTVHVTTHDIAEGGAGFERSLVGAPMAHLTALVLDDWLRPCPPGVPGELYIGGGSLAHGYWGRPGLTAGRFVADPYGPPGARLYRTGDVARRLPDGGLEYVGRADFQVKLRGFRIELGEIENAVAAHPDVDACVVTVHDDRLAAYLTVRSTGNAPAEPHDLRGFLARTLPDYMIPASVTVLDALPLTVNGKADRAALPAPDRAAAAPAGRHVEPRTPEEELFAAVWTEVLGVAGIGVHDDFFHLGGDSIRAVQLAGALHDRGWQITLRDVFNAPTVAGLLPLARPVAADPDAARPFAMVAEEDRAELPPDVVDAYPMVSMQLSMVFHMEVAGGTDSYHNVNSYRITGRLDETAFRRSVGEAMARHAVLRTGLDLSGYGEPLQLVHGTLPAPVEFADLRGRREQAQDERIRDVFADHRDRPFDLAAPPLFRITVQRLADDAFQLTVSEHHAILDGWSFTSLLTEILERHTALAADPASAPAPPPRTTFRDFVAVERAAAGDEESLAYWQRRLAGATGQLWPGSEDVHELPRTVERVLPDAPGQLRAVADALAVPVKSVALAAHLHALARITGRRRVTTGLAMNGRLERLGGTEVYGLFLNTVPLVAAPDPDDLAALVRHVHREELDMMPHRRVPFARLARMMADTSLDSQFGYLRFHALGRLTSARIEDGRIGCEPTLRHEPNSFAFGASLIQDPVSQRVLLAVDHQRAVVDDATAEEFVDAYAEALARLAADA</sequence>
<dbReference type="InterPro" id="IPR000873">
    <property type="entry name" value="AMP-dep_synth/lig_dom"/>
</dbReference>
<keyword evidence="7" id="KW-1185">Reference proteome</keyword>
<dbReference type="PANTHER" id="PTHR45527">
    <property type="entry name" value="NONRIBOSOMAL PEPTIDE SYNTHETASE"/>
    <property type="match status" value="1"/>
</dbReference>
<evidence type="ECO:0000256" key="1">
    <source>
        <dbReference type="ARBA" id="ARBA00001957"/>
    </source>
</evidence>
<feature type="domain" description="Carrier" evidence="5">
    <location>
        <begin position="1017"/>
        <end position="1091"/>
    </location>
</feature>
<evidence type="ECO:0000259" key="5">
    <source>
        <dbReference type="PROSITE" id="PS50075"/>
    </source>
</evidence>
<dbReference type="InterPro" id="IPR025110">
    <property type="entry name" value="AMP-bd_C"/>
</dbReference>
<dbReference type="InterPro" id="IPR010071">
    <property type="entry name" value="AA_adenyl_dom"/>
</dbReference>
<dbReference type="InterPro" id="IPR020845">
    <property type="entry name" value="AMP-binding_CS"/>
</dbReference>
<dbReference type="InterPro" id="IPR023213">
    <property type="entry name" value="CAT-like_dom_sf"/>
</dbReference>
<dbReference type="Gene3D" id="3.30.559.30">
    <property type="entry name" value="Nonribosomal peptide synthetase, condensation domain"/>
    <property type="match status" value="2"/>
</dbReference>
<comment type="caution">
    <text evidence="6">The sequence shown here is derived from an EMBL/GenBank/DDBJ whole genome shotgun (WGS) entry which is preliminary data.</text>
</comment>
<dbReference type="SUPFAM" id="SSF47336">
    <property type="entry name" value="ACP-like"/>
    <property type="match status" value="1"/>
</dbReference>
<gene>
    <name evidence="6" type="ORF">ACFFTP_23215</name>
</gene>
<dbReference type="EMBL" id="JBHMCT010000014">
    <property type="protein sequence ID" value="MFB9557086.1"/>
    <property type="molecule type" value="Genomic_DNA"/>
</dbReference>
<comment type="cofactor">
    <cofactor evidence="1">
        <name>pantetheine 4'-phosphate</name>
        <dbReference type="ChEBI" id="CHEBI:47942"/>
    </cofactor>
</comment>
<dbReference type="Gene3D" id="3.40.50.12780">
    <property type="entry name" value="N-terminal domain of ligase-like"/>
    <property type="match status" value="1"/>
</dbReference>
<dbReference type="Gene3D" id="3.30.559.10">
    <property type="entry name" value="Chloramphenicol acetyltransferase-like domain"/>
    <property type="match status" value="2"/>
</dbReference>
<evidence type="ECO:0000256" key="3">
    <source>
        <dbReference type="ARBA" id="ARBA00022553"/>
    </source>
</evidence>
<keyword evidence="2" id="KW-0596">Phosphopantetheine</keyword>
<dbReference type="PROSITE" id="PS00455">
    <property type="entry name" value="AMP_BINDING"/>
    <property type="match status" value="1"/>
</dbReference>
<dbReference type="InterPro" id="IPR001242">
    <property type="entry name" value="Condensation_dom"/>
</dbReference>
<dbReference type="InterPro" id="IPR006162">
    <property type="entry name" value="Ppantetheine_attach_site"/>
</dbReference>
<protein>
    <submittedName>
        <fullName evidence="6">Amino acid adenylation domain-containing protein</fullName>
    </submittedName>
</protein>
<dbReference type="InterPro" id="IPR009081">
    <property type="entry name" value="PP-bd_ACP"/>
</dbReference>
<evidence type="ECO:0000256" key="2">
    <source>
        <dbReference type="ARBA" id="ARBA00022450"/>
    </source>
</evidence>
<proteinExistence type="predicted"/>